<keyword evidence="6" id="KW-1185">Reference proteome</keyword>
<name>A0A399F6Q2_9DEIN</name>
<evidence type="ECO:0000256" key="3">
    <source>
        <dbReference type="ARBA" id="ARBA00022801"/>
    </source>
</evidence>
<proteinExistence type="predicted"/>
<dbReference type="Pfam" id="PF07687">
    <property type="entry name" value="M20_dimer"/>
    <property type="match status" value="1"/>
</dbReference>
<evidence type="ECO:0000313" key="6">
    <source>
        <dbReference type="Proteomes" id="UP000266178"/>
    </source>
</evidence>
<dbReference type="NCBIfam" id="NF006053">
    <property type="entry name" value="PRK08201.1"/>
    <property type="match status" value="1"/>
</dbReference>
<organism evidence="5 6">
    <name type="scientific">Meiothermus granaticius NBRC 107808</name>
    <dbReference type="NCBI Taxonomy" id="1227551"/>
    <lineage>
        <taxon>Bacteria</taxon>
        <taxon>Thermotogati</taxon>
        <taxon>Deinococcota</taxon>
        <taxon>Deinococci</taxon>
        <taxon>Thermales</taxon>
        <taxon>Thermaceae</taxon>
        <taxon>Meiothermus</taxon>
    </lineage>
</organism>
<evidence type="ECO:0000313" key="5">
    <source>
        <dbReference type="EMBL" id="RIH91773.1"/>
    </source>
</evidence>
<dbReference type="NCBIfam" id="NF006579">
    <property type="entry name" value="PRK09104.1"/>
    <property type="match status" value="1"/>
</dbReference>
<evidence type="ECO:0000256" key="2">
    <source>
        <dbReference type="ARBA" id="ARBA00022723"/>
    </source>
</evidence>
<evidence type="ECO:0000259" key="4">
    <source>
        <dbReference type="Pfam" id="PF07687"/>
    </source>
</evidence>
<dbReference type="InterPro" id="IPR051458">
    <property type="entry name" value="Cyt/Met_Dipeptidase"/>
</dbReference>
<comment type="caution">
    <text evidence="5">The sequence shown here is derived from an EMBL/GenBank/DDBJ whole genome shotgun (WGS) entry which is preliminary data.</text>
</comment>
<dbReference type="Gene3D" id="3.30.70.360">
    <property type="match status" value="1"/>
</dbReference>
<keyword evidence="1" id="KW-0645">Protease</keyword>
<dbReference type="Pfam" id="PF01546">
    <property type="entry name" value="Peptidase_M20"/>
    <property type="match status" value="1"/>
</dbReference>
<dbReference type="Gene3D" id="3.40.630.10">
    <property type="entry name" value="Zn peptidases"/>
    <property type="match status" value="1"/>
</dbReference>
<dbReference type="PANTHER" id="PTHR43270:SF12">
    <property type="entry name" value="SUCCINYL-DIAMINOPIMELATE DESUCCINYLASE"/>
    <property type="match status" value="1"/>
</dbReference>
<dbReference type="InterPro" id="IPR011650">
    <property type="entry name" value="Peptidase_M20_dimer"/>
</dbReference>
<dbReference type="AlphaFoldDB" id="A0A399F6Q2"/>
<feature type="domain" description="Peptidase M20 dimerisation" evidence="4">
    <location>
        <begin position="202"/>
        <end position="356"/>
    </location>
</feature>
<dbReference type="GO" id="GO:0009014">
    <property type="term" value="F:succinyl-diaminopimelate desuccinylase activity"/>
    <property type="evidence" value="ECO:0007669"/>
    <property type="project" value="UniProtKB-EC"/>
</dbReference>
<protein>
    <submittedName>
        <fullName evidence="5">Succinyl-diaminopimelate desuccinylase</fullName>
        <ecNumber evidence="5">3.5.1.18</ecNumber>
    </submittedName>
</protein>
<dbReference type="RefSeq" id="WP_206075083.1">
    <property type="nucleotide sequence ID" value="NZ_BJXM01000021.1"/>
</dbReference>
<dbReference type="SUPFAM" id="SSF53187">
    <property type="entry name" value="Zn-dependent exopeptidases"/>
    <property type="match status" value="1"/>
</dbReference>
<dbReference type="EMBL" id="QWLB01000033">
    <property type="protein sequence ID" value="RIH91773.1"/>
    <property type="molecule type" value="Genomic_DNA"/>
</dbReference>
<accession>A0A399F6Q2</accession>
<dbReference type="GO" id="GO:0046872">
    <property type="term" value="F:metal ion binding"/>
    <property type="evidence" value="ECO:0007669"/>
    <property type="project" value="UniProtKB-KW"/>
</dbReference>
<dbReference type="Proteomes" id="UP000266178">
    <property type="component" value="Unassembled WGS sequence"/>
</dbReference>
<evidence type="ECO:0000256" key="1">
    <source>
        <dbReference type="ARBA" id="ARBA00022670"/>
    </source>
</evidence>
<dbReference type="PANTHER" id="PTHR43270">
    <property type="entry name" value="BETA-ALA-HIS DIPEPTIDASE"/>
    <property type="match status" value="1"/>
</dbReference>
<dbReference type="EC" id="3.5.1.18" evidence="5"/>
<keyword evidence="3 5" id="KW-0378">Hydrolase</keyword>
<keyword evidence="2" id="KW-0479">Metal-binding</keyword>
<dbReference type="GO" id="GO:0006508">
    <property type="term" value="P:proteolysis"/>
    <property type="evidence" value="ECO:0007669"/>
    <property type="project" value="UniProtKB-KW"/>
</dbReference>
<sequence>MQEVLKHLEAHFQAYLAELAEFVRIPSVSTDPAYAAEVAKAAHWVAQRLRRSGVPEVEILETPGHPVVYGAWETDPRRPTLLIYGHYDVQPPDPLERWQTPPFAPAIREVSGEQRLYARGVSDDKGPMLIPLLVTEAFQAVKGAPPINLKFLLEGEEEVGSRHLEAVVQAQLQRLKADFVLSADGAMWRPGVSSLNLSARGLVSLEFSLIGPSKDLHSGRHGGAILNPLVAMARLIASLHEASGRVAVEGFYDRVCEASPGERAAIQALPWEDGAYLAEIGAQGVYGEPGYSTLERQWIRPTLEVNGLWGGYTGPGGKTVIPSRAQAKLSCRLVPEQNPDEVRERLIQHLHRHCPPSMRLEIQAEPHGARPYALPSDHVGLRVARAVLRETEGQKPLEVRMGGTLPIANTFKEYLGLDTVFFSFSTGDEDFHAPNEFFRLERFRLGLEAWARYWWRLAHLEGLET</sequence>
<dbReference type="InterPro" id="IPR002933">
    <property type="entry name" value="Peptidase_M20"/>
</dbReference>
<gene>
    <name evidence="5" type="primary">dapE_3</name>
    <name evidence="5" type="ORF">Mgrana_02350</name>
</gene>
<reference evidence="5 6" key="1">
    <citation type="submission" date="2018-08" db="EMBL/GenBank/DDBJ databases">
        <title>Meiothermus granaticius genome AF-68 sequencing project.</title>
        <authorList>
            <person name="Da Costa M.S."/>
            <person name="Albuquerque L."/>
            <person name="Raposo P."/>
            <person name="Froufe H.J.C."/>
            <person name="Barroso C.S."/>
            <person name="Egas C."/>
        </authorList>
    </citation>
    <scope>NUCLEOTIDE SEQUENCE [LARGE SCALE GENOMIC DNA]</scope>
    <source>
        <strain evidence="5 6">AF-68</strain>
    </source>
</reference>
<dbReference type="GO" id="GO:0008233">
    <property type="term" value="F:peptidase activity"/>
    <property type="evidence" value="ECO:0007669"/>
    <property type="project" value="UniProtKB-KW"/>
</dbReference>